<proteinExistence type="predicted"/>
<reference evidence="3" key="1">
    <citation type="submission" date="2016-02" db="EMBL/GenBank/DDBJ databases">
        <title>Draft genome sequence of Microdochium bolleyi, a fungal endophyte of beachgrass.</title>
        <authorList>
            <consortium name="DOE Joint Genome Institute"/>
            <person name="David A.S."/>
            <person name="May G."/>
            <person name="Haridas S."/>
            <person name="Lim J."/>
            <person name="Wang M."/>
            <person name="Labutti K."/>
            <person name="Lipzen A."/>
            <person name="Barry K."/>
            <person name="Grigoriev I.V."/>
        </authorList>
    </citation>
    <scope>NUCLEOTIDE SEQUENCE [LARGE SCALE GENOMIC DNA]</scope>
    <source>
        <strain evidence="3">J235TASD1</strain>
    </source>
</reference>
<dbReference type="InParanoid" id="A0A136J6X0"/>
<dbReference type="OrthoDB" id="10004862at2759"/>
<dbReference type="Proteomes" id="UP000070501">
    <property type="component" value="Unassembled WGS sequence"/>
</dbReference>
<evidence type="ECO:0000313" key="2">
    <source>
        <dbReference type="EMBL" id="KXJ92928.1"/>
    </source>
</evidence>
<evidence type="ECO:0000256" key="1">
    <source>
        <dbReference type="ARBA" id="ARBA00023002"/>
    </source>
</evidence>
<keyword evidence="3" id="KW-1185">Reference proteome</keyword>
<organism evidence="2 3">
    <name type="scientific">Microdochium bolleyi</name>
    <dbReference type="NCBI Taxonomy" id="196109"/>
    <lineage>
        <taxon>Eukaryota</taxon>
        <taxon>Fungi</taxon>
        <taxon>Dikarya</taxon>
        <taxon>Ascomycota</taxon>
        <taxon>Pezizomycotina</taxon>
        <taxon>Sordariomycetes</taxon>
        <taxon>Xylariomycetidae</taxon>
        <taxon>Xylariales</taxon>
        <taxon>Microdochiaceae</taxon>
        <taxon>Microdochium</taxon>
    </lineage>
</organism>
<accession>A0A136J6X0</accession>
<name>A0A136J6X0_9PEZI</name>
<dbReference type="PANTHER" id="PTHR35870">
    <property type="entry name" value="PROTEIN, PUTATIVE (AFU_ORTHOLOGUE AFUA_5G03330)-RELATED"/>
    <property type="match status" value="1"/>
</dbReference>
<dbReference type="InterPro" id="IPR025337">
    <property type="entry name" value="Questin_oxidase-like"/>
</dbReference>
<sequence>MATAGRMSIAPDNTGLWSIKQSDAAAKKTSELLQKDFETHHVYFNDSGFHNHISHHLLSLYGTGASPETIEKGYKDNSSYQRPVVKPHENPAETLRDWEVAKKRLGKEQYYTDFLVFFRAEIERLGGWEQALQEYMFKQDDDRSLDMLVRMHSGFLHPMIQLMFGVEWAQPTIVAMALAQASVHGDSPYRKVFLEAEDTARKNHAADQQGQRAMPSIVSLMEEMRADKKLANSAKLSDGNKIRDGVLKRAPDEMMRILSKVHVRPEEFQSALAQMIDANIYAGAGAAIREGKQPRWDFFLIHHINVLPIYIVLSKQDWIPLETKVRLLEWKIRIDLLQYAARSCPELSLDKITSYTPKDKNADPEHDLVARVHALDQDDGHAIKLLRAVAVGKQFTKPFRDDAAAQLRLRDDAVYDKLLHLATDAVESGDSERWVRGAGDAGAWKDIPDAPSTGNL</sequence>
<protein>
    <recommendedName>
        <fullName evidence="4">HypA protein</fullName>
    </recommendedName>
</protein>
<keyword evidence="1" id="KW-0560">Oxidoreductase</keyword>
<dbReference type="GO" id="GO:0016491">
    <property type="term" value="F:oxidoreductase activity"/>
    <property type="evidence" value="ECO:0007669"/>
    <property type="project" value="UniProtKB-KW"/>
</dbReference>
<evidence type="ECO:0008006" key="4">
    <source>
        <dbReference type="Google" id="ProtNLM"/>
    </source>
</evidence>
<dbReference type="Pfam" id="PF14027">
    <property type="entry name" value="Questin_oxidase"/>
    <property type="match status" value="1"/>
</dbReference>
<dbReference type="EMBL" id="KQ964248">
    <property type="protein sequence ID" value="KXJ92928.1"/>
    <property type="molecule type" value="Genomic_DNA"/>
</dbReference>
<evidence type="ECO:0000313" key="3">
    <source>
        <dbReference type="Proteomes" id="UP000070501"/>
    </source>
</evidence>
<dbReference type="STRING" id="196109.A0A136J6X0"/>
<dbReference type="PANTHER" id="PTHR35870:SF1">
    <property type="entry name" value="PROTEIN, PUTATIVE (AFU_ORTHOLOGUE AFUA_5G03330)-RELATED"/>
    <property type="match status" value="1"/>
</dbReference>
<gene>
    <name evidence="2" type="ORF">Micbo1qcDRAFT_203091</name>
</gene>
<dbReference type="AlphaFoldDB" id="A0A136J6X0"/>